<evidence type="ECO:0000259" key="3">
    <source>
        <dbReference type="Pfam" id="PF15902"/>
    </source>
</evidence>
<dbReference type="CDD" id="cd15482">
    <property type="entry name" value="Sialidase_non-viral"/>
    <property type="match status" value="2"/>
</dbReference>
<protein>
    <recommendedName>
        <fullName evidence="3">Sortilin N-terminal domain-containing protein</fullName>
    </recommendedName>
</protein>
<dbReference type="InterPro" id="IPR052025">
    <property type="entry name" value="Xyloglucanase_GH74"/>
</dbReference>
<name>A0A381T4E5_9ZZZZ</name>
<feature type="domain" description="Sortilin N-terminal" evidence="3">
    <location>
        <begin position="312"/>
        <end position="417"/>
    </location>
</feature>
<feature type="domain" description="Sortilin N-terminal" evidence="3">
    <location>
        <begin position="127"/>
        <end position="256"/>
    </location>
</feature>
<sequence>MINKASFLLCLGLVIAAPVLPGATQSIQLDESLLENFSWRSVGPPGAGGRIIDVDVVGEFPYTIFVAGATGGLWRSMNNGVTFESLFDHEGTNSIGAIAIHPTNPDIIWVGTGENNARNSVSWGDGVYKSTDGGESWTNLGLRNSHHIGDILVDPTDPQTVYVAALGHFWGASEERGVYKTTDGGESWERVLFIDEKSGVVDLAMDARDSGTLYAAAYQVQRDGFSGGNPETMYGPGSGIYKTSDGGRSWKELTRGLPPGEKGRIGLAVSQTDPEIVYAIVQTATSVGAPRDPDIPADPDPAPPRTMRDGGVFRSSDRGESFEWVNGINPRPFYYSQIRVDPSDSDRVYVLGGSVAVSDDGGENFENLRMNVHVDHHDLWINPANPDHLVLGNDGGLYFSYDRGATWDFLNQMALGQFYAIDVDMRDPYYIYGGVQDYMSWAGPSATRNSIGITTSDWYKVMTGDGFQVRIDPTDPNIVYAESQGGGLIRHDQRSGQNTRIQPQAPNDDDRYRFNWDTPIHISYHDPATLYMGGNHLFRSRNRGNEWEAISPDLTTYTRSRPDFRDGEPHRIGSASAFAESPINPDLLFVGTDDGNVWMTRDGGTNWTDLTEYFPGLEGKRWVSRIIASRFDEDRAYATFDGHRNDDFAPHVYMAIDGGKHWVSIAANLPDDAPVRVIREDVKNPDLLFLGTEFAAYVSFDRGESWMRLMNGMPTVAVADLVVHPREGDLIAGTHGRSAFVMDISPLQELTPGVAEKDLHLFSVADAVPFRYRVYTDDQFLGEKRWVAENPPYGVTVSYLVGAALAAQLADPSSVAETDPVIADTDVEASDAVPGDRGNTRATITIHDADGDLVRELRGPAREGLHRVQWDLRHGPLEQGNTGGRRGGRGGGRGGGRAPLAQPGTYQVTVKVGNNEAITTLMVNPDPDLVRTEEERLARWDAILRIRTLQVQFGASGRAIGELRSQLEALESSMEDVEAFDDSLHKKLTQLLDETRLVAFQHNRANGLLSGAYNNIEGSPFAPTATHLRQIDEAVSAHAEHVQTYDALIDERIPALEREMNEKGIPRVVIRR</sequence>
<evidence type="ECO:0000313" key="4">
    <source>
        <dbReference type="EMBL" id="SVA10438.1"/>
    </source>
</evidence>
<feature type="compositionally biased region" description="Gly residues" evidence="2">
    <location>
        <begin position="881"/>
        <end position="897"/>
    </location>
</feature>
<proteinExistence type="predicted"/>
<dbReference type="SUPFAM" id="SSF110296">
    <property type="entry name" value="Oligoxyloglucan reducing end-specific cellobiohydrolase"/>
    <property type="match status" value="2"/>
</dbReference>
<reference evidence="4" key="1">
    <citation type="submission" date="2018-05" db="EMBL/GenBank/DDBJ databases">
        <authorList>
            <person name="Lanie J.A."/>
            <person name="Ng W.-L."/>
            <person name="Kazmierczak K.M."/>
            <person name="Andrzejewski T.M."/>
            <person name="Davidsen T.M."/>
            <person name="Wayne K.J."/>
            <person name="Tettelin H."/>
            <person name="Glass J.I."/>
            <person name="Rusch D."/>
            <person name="Podicherti R."/>
            <person name="Tsui H.-C.T."/>
            <person name="Winkler M.E."/>
        </authorList>
    </citation>
    <scope>NUCLEOTIDE SEQUENCE</scope>
</reference>
<organism evidence="4">
    <name type="scientific">marine metagenome</name>
    <dbReference type="NCBI Taxonomy" id="408172"/>
    <lineage>
        <taxon>unclassified sequences</taxon>
        <taxon>metagenomes</taxon>
        <taxon>ecological metagenomes</taxon>
    </lineage>
</organism>
<gene>
    <name evidence="4" type="ORF">METZ01_LOCUS63292</name>
</gene>
<feature type="region of interest" description="Disordered" evidence="2">
    <location>
        <begin position="287"/>
        <end position="307"/>
    </location>
</feature>
<evidence type="ECO:0000256" key="1">
    <source>
        <dbReference type="ARBA" id="ARBA00022737"/>
    </source>
</evidence>
<dbReference type="AlphaFoldDB" id="A0A381T4E5"/>
<dbReference type="PANTHER" id="PTHR43739:SF5">
    <property type="entry name" value="EXO-ALPHA-SIALIDASE"/>
    <property type="match status" value="1"/>
</dbReference>
<dbReference type="Pfam" id="PF15902">
    <property type="entry name" value="Sortilin-Vps10"/>
    <property type="match status" value="2"/>
</dbReference>
<evidence type="ECO:0000256" key="2">
    <source>
        <dbReference type="SAM" id="MobiDB-lite"/>
    </source>
</evidence>
<dbReference type="InterPro" id="IPR031778">
    <property type="entry name" value="Sortilin_N"/>
</dbReference>
<dbReference type="Gene3D" id="2.130.10.10">
    <property type="entry name" value="YVTN repeat-like/Quinoprotein amine dehydrogenase"/>
    <property type="match status" value="4"/>
</dbReference>
<dbReference type="GO" id="GO:0010411">
    <property type="term" value="P:xyloglucan metabolic process"/>
    <property type="evidence" value="ECO:0007669"/>
    <property type="project" value="TreeGrafter"/>
</dbReference>
<feature type="compositionally biased region" description="Polar residues" evidence="2">
    <location>
        <begin position="495"/>
        <end position="505"/>
    </location>
</feature>
<accession>A0A381T4E5</accession>
<feature type="region of interest" description="Disordered" evidence="2">
    <location>
        <begin position="488"/>
        <end position="509"/>
    </location>
</feature>
<feature type="region of interest" description="Disordered" evidence="2">
    <location>
        <begin position="875"/>
        <end position="902"/>
    </location>
</feature>
<dbReference type="PANTHER" id="PTHR43739">
    <property type="entry name" value="XYLOGLUCANASE (EUROFUNG)"/>
    <property type="match status" value="1"/>
</dbReference>
<dbReference type="EMBL" id="UINC01003930">
    <property type="protein sequence ID" value="SVA10438.1"/>
    <property type="molecule type" value="Genomic_DNA"/>
</dbReference>
<keyword evidence="1" id="KW-0677">Repeat</keyword>
<dbReference type="InterPro" id="IPR015943">
    <property type="entry name" value="WD40/YVTN_repeat-like_dom_sf"/>
</dbReference>
<dbReference type="Gene3D" id="2.60.40.4070">
    <property type="match status" value="1"/>
</dbReference>